<protein>
    <submittedName>
        <fullName evidence="2">Uncharacterized protein</fullName>
    </submittedName>
</protein>
<feature type="compositionally biased region" description="Low complexity" evidence="1">
    <location>
        <begin position="443"/>
        <end position="453"/>
    </location>
</feature>
<name>A0A8H5G7Q7_9AGAR</name>
<evidence type="ECO:0000313" key="3">
    <source>
        <dbReference type="Proteomes" id="UP000559256"/>
    </source>
</evidence>
<gene>
    <name evidence="2" type="ORF">D9758_013989</name>
</gene>
<feature type="compositionally biased region" description="Basic residues" evidence="1">
    <location>
        <begin position="110"/>
        <end position="119"/>
    </location>
</feature>
<keyword evidence="3" id="KW-1185">Reference proteome</keyword>
<sequence>MPPPVLTTEQQDVLNKQFLPAYLQCSSHASKNSHLKTAVREVLEHEAFKNKLDLTVKSEADWLKTAVREVLEHEAFKNKLDLTVKSEADWLKTASEADWSKSIKHWFTNRRDKQNKHATRTMTQCNSSNDSNDNSSNSSNSNSDSNPNARSSQLHNKVACVKTMHHFVSLFQIIRNGKINDGKAKAVRELWGALDNQEKASFEQQARATWDIKANQDEFMVGVVALMDALCQYGHLGKLELMLSYNFVQDGSLVSGSISAHSDPETIPDFEKEKYCPVPESSNTTTVEIPRDSESCPRFPDINLNVVSPQLVRELLSTYFGALWTFNGYSRNPNYRELQQTPDVYIDTTVHEALPVLHDPLDKSLKTPLVLATAEWFLDHSTVSASQPFEFKSCSTPSSLRPNADTSAQLNLEVHTSAQTSEELPKVTSSSPADHVEESEDQVAAAVPVATPPGKKSGGKNYVYIVNQPSNEELLNNGEPATKRRKTKKGGE</sequence>
<feature type="region of interest" description="Disordered" evidence="1">
    <location>
        <begin position="110"/>
        <end position="153"/>
    </location>
</feature>
<feature type="region of interest" description="Disordered" evidence="1">
    <location>
        <begin position="416"/>
        <end position="492"/>
    </location>
</feature>
<evidence type="ECO:0000313" key="2">
    <source>
        <dbReference type="EMBL" id="KAF5359912.1"/>
    </source>
</evidence>
<dbReference type="EMBL" id="JAACJM010000046">
    <property type="protein sequence ID" value="KAF5359912.1"/>
    <property type="molecule type" value="Genomic_DNA"/>
</dbReference>
<evidence type="ECO:0000256" key="1">
    <source>
        <dbReference type="SAM" id="MobiDB-lite"/>
    </source>
</evidence>
<feature type="compositionally biased region" description="Basic residues" evidence="1">
    <location>
        <begin position="483"/>
        <end position="492"/>
    </location>
</feature>
<feature type="compositionally biased region" description="Low complexity" evidence="1">
    <location>
        <begin position="126"/>
        <end position="146"/>
    </location>
</feature>
<feature type="compositionally biased region" description="Polar residues" evidence="1">
    <location>
        <begin position="416"/>
        <end position="432"/>
    </location>
</feature>
<proteinExistence type="predicted"/>
<comment type="caution">
    <text evidence="2">The sequence shown here is derived from an EMBL/GenBank/DDBJ whole genome shotgun (WGS) entry which is preliminary data.</text>
</comment>
<organism evidence="2 3">
    <name type="scientific">Tetrapyrgos nigripes</name>
    <dbReference type="NCBI Taxonomy" id="182062"/>
    <lineage>
        <taxon>Eukaryota</taxon>
        <taxon>Fungi</taxon>
        <taxon>Dikarya</taxon>
        <taxon>Basidiomycota</taxon>
        <taxon>Agaricomycotina</taxon>
        <taxon>Agaricomycetes</taxon>
        <taxon>Agaricomycetidae</taxon>
        <taxon>Agaricales</taxon>
        <taxon>Marasmiineae</taxon>
        <taxon>Marasmiaceae</taxon>
        <taxon>Tetrapyrgos</taxon>
    </lineage>
</organism>
<reference evidence="2 3" key="1">
    <citation type="journal article" date="2020" name="ISME J.">
        <title>Uncovering the hidden diversity of litter-decomposition mechanisms in mushroom-forming fungi.</title>
        <authorList>
            <person name="Floudas D."/>
            <person name="Bentzer J."/>
            <person name="Ahren D."/>
            <person name="Johansson T."/>
            <person name="Persson P."/>
            <person name="Tunlid A."/>
        </authorList>
    </citation>
    <scope>NUCLEOTIDE SEQUENCE [LARGE SCALE GENOMIC DNA]</scope>
    <source>
        <strain evidence="2 3">CBS 291.85</strain>
    </source>
</reference>
<dbReference type="OrthoDB" id="3063186at2759"/>
<accession>A0A8H5G7Q7</accession>
<dbReference type="AlphaFoldDB" id="A0A8H5G7Q7"/>
<dbReference type="Proteomes" id="UP000559256">
    <property type="component" value="Unassembled WGS sequence"/>
</dbReference>